<feature type="compositionally biased region" description="Polar residues" evidence="1">
    <location>
        <begin position="356"/>
        <end position="376"/>
    </location>
</feature>
<evidence type="ECO:0000256" key="1">
    <source>
        <dbReference type="SAM" id="MobiDB-lite"/>
    </source>
</evidence>
<gene>
    <name evidence="2" type="ORF">LACBIDRAFT_299142</name>
</gene>
<dbReference type="RefSeq" id="XP_001882265.1">
    <property type="nucleotide sequence ID" value="XM_001882230.1"/>
</dbReference>
<feature type="compositionally biased region" description="Pro residues" evidence="1">
    <location>
        <begin position="529"/>
        <end position="550"/>
    </location>
</feature>
<feature type="compositionally biased region" description="Acidic residues" evidence="1">
    <location>
        <begin position="420"/>
        <end position="455"/>
    </location>
</feature>
<feature type="region of interest" description="Disordered" evidence="1">
    <location>
        <begin position="343"/>
        <end position="570"/>
    </location>
</feature>
<proteinExistence type="predicted"/>
<keyword evidence="3" id="KW-1185">Reference proteome</keyword>
<protein>
    <submittedName>
        <fullName evidence="2">Predicted protein</fullName>
    </submittedName>
</protein>
<dbReference type="InParanoid" id="B0DE60"/>
<feature type="compositionally biased region" description="Polar residues" evidence="1">
    <location>
        <begin position="476"/>
        <end position="489"/>
    </location>
</feature>
<dbReference type="KEGG" id="lbc:LACBIDRAFT_299142"/>
<feature type="compositionally biased region" description="Pro residues" evidence="1">
    <location>
        <begin position="499"/>
        <end position="518"/>
    </location>
</feature>
<dbReference type="Proteomes" id="UP000001194">
    <property type="component" value="Unassembled WGS sequence"/>
</dbReference>
<feature type="compositionally biased region" description="Low complexity" evidence="1">
    <location>
        <begin position="519"/>
        <end position="528"/>
    </location>
</feature>
<evidence type="ECO:0000313" key="2">
    <source>
        <dbReference type="EMBL" id="EDR07334.1"/>
    </source>
</evidence>
<dbReference type="STRING" id="486041.B0DE60"/>
<accession>B0DE60</accession>
<reference evidence="2 3" key="1">
    <citation type="journal article" date="2008" name="Nature">
        <title>The genome of Laccaria bicolor provides insights into mycorrhizal symbiosis.</title>
        <authorList>
            <person name="Martin F."/>
            <person name="Aerts A."/>
            <person name="Ahren D."/>
            <person name="Brun A."/>
            <person name="Danchin E.G.J."/>
            <person name="Duchaussoy F."/>
            <person name="Gibon J."/>
            <person name="Kohler A."/>
            <person name="Lindquist E."/>
            <person name="Pereda V."/>
            <person name="Salamov A."/>
            <person name="Shapiro H.J."/>
            <person name="Wuyts J."/>
            <person name="Blaudez D."/>
            <person name="Buee M."/>
            <person name="Brokstein P."/>
            <person name="Canbaeck B."/>
            <person name="Cohen D."/>
            <person name="Courty P.E."/>
            <person name="Coutinho P.M."/>
            <person name="Delaruelle C."/>
            <person name="Detter J.C."/>
            <person name="Deveau A."/>
            <person name="DiFazio S."/>
            <person name="Duplessis S."/>
            <person name="Fraissinet-Tachet L."/>
            <person name="Lucic E."/>
            <person name="Frey-Klett P."/>
            <person name="Fourrey C."/>
            <person name="Feussner I."/>
            <person name="Gay G."/>
            <person name="Grimwood J."/>
            <person name="Hoegger P.J."/>
            <person name="Jain P."/>
            <person name="Kilaru S."/>
            <person name="Labbe J."/>
            <person name="Lin Y.C."/>
            <person name="Legue V."/>
            <person name="Le Tacon F."/>
            <person name="Marmeisse R."/>
            <person name="Melayah D."/>
            <person name="Montanini B."/>
            <person name="Muratet M."/>
            <person name="Nehls U."/>
            <person name="Niculita-Hirzel H."/>
            <person name="Oudot-Le Secq M.P."/>
            <person name="Peter M."/>
            <person name="Quesneville H."/>
            <person name="Rajashekar B."/>
            <person name="Reich M."/>
            <person name="Rouhier N."/>
            <person name="Schmutz J."/>
            <person name="Yin T."/>
            <person name="Chalot M."/>
            <person name="Henrissat B."/>
            <person name="Kuees U."/>
            <person name="Lucas S."/>
            <person name="Van de Peer Y."/>
            <person name="Podila G.K."/>
            <person name="Polle A."/>
            <person name="Pukkila P.J."/>
            <person name="Richardson P.M."/>
            <person name="Rouze P."/>
            <person name="Sanders I.R."/>
            <person name="Stajich J.E."/>
            <person name="Tunlid A."/>
            <person name="Tuskan G."/>
            <person name="Grigoriev I.V."/>
        </authorList>
    </citation>
    <scope>NUCLEOTIDE SEQUENCE [LARGE SCALE GENOMIC DNA]</scope>
    <source>
        <strain evidence="3">S238N-H82 / ATCC MYA-4686</strain>
    </source>
</reference>
<name>B0DE60_LACBS</name>
<evidence type="ECO:0000313" key="3">
    <source>
        <dbReference type="Proteomes" id="UP000001194"/>
    </source>
</evidence>
<dbReference type="GeneID" id="6077754"/>
<dbReference type="AlphaFoldDB" id="B0DE60"/>
<dbReference type="HOGENOM" id="CLU_021048_0_0_1"/>
<sequence length="773" mass="84896">MVVCEWSKLTLSLLYIKSDVLGYFSVLAPPLLQPLLRNWAKGQRLAFLENFISDYKEALLTKKSPSVLDSIINQWFAQFHWTIPLSAVDTTTATILPIDAQGHEILTSADSILKGRVIERAHNSLYHWYEYWCKRTTVLPCICKGDKDPVSALVKQLLGQNTSASRRTASWEVWGKEHFPSFKDEFEAEFAASGRPKSQRATARNDFKLSRWKELDEETQRQWDEKAKDLHAAKKTSRSATSGLMAPADAQEVLDKLPNLLGPMIQIIGETIGMHISVLIGGPEPQRKGQLNVFGIHHGENKAAIPKVWALAEKDKFKVVNEVFLSFLSTCYTAEEQRARALPEDLTGDGNAIAGPSSSGIDSSQPTTAMPPNSSDVAGGKRKHRTEKKDKKAKKSRTTHQKHKKNNKRPNKRRKPNVASDEDGSSGEDTSDPSEVESSEDDEDEEDEDEDDDDDKPVNPRLTKHTSMDPKRWKTKATTAVNTDDSISINVKATNAATVPPPTAPSPVRPMPESPPTPATASALTSLPPAAPLPPPPLSQPSSPVLPSPAGPSTLALASGVTPAAPPCTKAPQEAVSWPSWFADAHAFLSSQNLGPNFAFLIEQFTDLERRTDFAPGACSAGFKPDNRPAEVHYWISRGRAIQPKVDTVADFEKSWWKWWKGLQPEWRAVSDVVGPLNSSHRSNLVSGADWSVVNKHGRNAFFSVMATLVWWGVALPTLSTADEGWMAAIQDVGWVLTGLLSASSSMLISTNASHVLPPSTSISIGTSRKRRR</sequence>
<dbReference type="EMBL" id="DS547105">
    <property type="protein sequence ID" value="EDR07334.1"/>
    <property type="molecule type" value="Genomic_DNA"/>
</dbReference>
<organism evidence="3">
    <name type="scientific">Laccaria bicolor (strain S238N-H82 / ATCC MYA-4686)</name>
    <name type="common">Bicoloured deceiver</name>
    <name type="synonym">Laccaria laccata var. bicolor</name>
    <dbReference type="NCBI Taxonomy" id="486041"/>
    <lineage>
        <taxon>Eukaryota</taxon>
        <taxon>Fungi</taxon>
        <taxon>Dikarya</taxon>
        <taxon>Basidiomycota</taxon>
        <taxon>Agaricomycotina</taxon>
        <taxon>Agaricomycetes</taxon>
        <taxon>Agaricomycetidae</taxon>
        <taxon>Agaricales</taxon>
        <taxon>Agaricineae</taxon>
        <taxon>Hydnangiaceae</taxon>
        <taxon>Laccaria</taxon>
    </lineage>
</organism>
<dbReference type="OrthoDB" id="2683861at2759"/>
<feature type="compositionally biased region" description="Basic residues" evidence="1">
    <location>
        <begin position="380"/>
        <end position="416"/>
    </location>
</feature>